<comment type="caution">
    <text evidence="1">The sequence shown here is derived from an EMBL/GenBank/DDBJ whole genome shotgun (WGS) entry which is preliminary data.</text>
</comment>
<evidence type="ECO:0000313" key="2">
    <source>
        <dbReference type="Proteomes" id="UP000823405"/>
    </source>
</evidence>
<proteinExistence type="predicted"/>
<gene>
    <name evidence="1" type="ORF">BGZ97_010282</name>
</gene>
<evidence type="ECO:0000313" key="1">
    <source>
        <dbReference type="EMBL" id="KAG0275506.1"/>
    </source>
</evidence>
<dbReference type="AlphaFoldDB" id="A0A9P6QKB8"/>
<sequence>KNSLYKCTNGSLPSLDKDCGTGTCSSNVVKGTAEFRATADDTCLDLCACKEAGVPVCASAFDPVCNYNPKELLDCGQAGDVPTVKESCTLSCTKQAGPDKCTFNPCACTESGSFCGSALPANCGYEANTLYTCQGVSIPAVTNNCLPGICSANTTVTDANPSAIGVDTCIE</sequence>
<reference evidence="1" key="1">
    <citation type="journal article" date="2020" name="Fungal Divers.">
        <title>Resolving the Mortierellaceae phylogeny through synthesis of multi-gene phylogenetics and phylogenomics.</title>
        <authorList>
            <person name="Vandepol N."/>
            <person name="Liber J."/>
            <person name="Desiro A."/>
            <person name="Na H."/>
            <person name="Kennedy M."/>
            <person name="Barry K."/>
            <person name="Grigoriev I.V."/>
            <person name="Miller A.N."/>
            <person name="O'Donnell K."/>
            <person name="Stajich J.E."/>
            <person name="Bonito G."/>
        </authorList>
    </citation>
    <scope>NUCLEOTIDE SEQUENCE</scope>
    <source>
        <strain evidence="1">NVP60</strain>
    </source>
</reference>
<organism evidence="1 2">
    <name type="scientific">Linnemannia gamsii</name>
    <dbReference type="NCBI Taxonomy" id="64522"/>
    <lineage>
        <taxon>Eukaryota</taxon>
        <taxon>Fungi</taxon>
        <taxon>Fungi incertae sedis</taxon>
        <taxon>Mucoromycota</taxon>
        <taxon>Mortierellomycotina</taxon>
        <taxon>Mortierellomycetes</taxon>
        <taxon>Mortierellales</taxon>
        <taxon>Mortierellaceae</taxon>
        <taxon>Linnemannia</taxon>
    </lineage>
</organism>
<name>A0A9P6QKB8_9FUNG</name>
<keyword evidence="2" id="KW-1185">Reference proteome</keyword>
<dbReference type="EMBL" id="JAAAIN010005232">
    <property type="protein sequence ID" value="KAG0275506.1"/>
    <property type="molecule type" value="Genomic_DNA"/>
</dbReference>
<feature type="non-terminal residue" evidence="1">
    <location>
        <position position="1"/>
    </location>
</feature>
<accession>A0A9P6QKB8</accession>
<feature type="non-terminal residue" evidence="1">
    <location>
        <position position="171"/>
    </location>
</feature>
<dbReference type="OrthoDB" id="2425533at2759"/>
<dbReference type="Proteomes" id="UP000823405">
    <property type="component" value="Unassembled WGS sequence"/>
</dbReference>
<protein>
    <submittedName>
        <fullName evidence="1">Uncharacterized protein</fullName>
    </submittedName>
</protein>